<dbReference type="InterPro" id="IPR001242">
    <property type="entry name" value="Condensation_dom"/>
</dbReference>
<dbReference type="EMBL" id="SMKP01000157">
    <property type="protein sequence ID" value="TDD14061.1"/>
    <property type="molecule type" value="Genomic_DNA"/>
</dbReference>
<reference evidence="2 3" key="1">
    <citation type="submission" date="2019-03" db="EMBL/GenBank/DDBJ databases">
        <title>Draft genome sequences of novel Actinobacteria.</title>
        <authorList>
            <person name="Sahin N."/>
            <person name="Ay H."/>
            <person name="Saygin H."/>
        </authorList>
    </citation>
    <scope>NUCLEOTIDE SEQUENCE [LARGE SCALE GENOMIC DNA]</scope>
    <source>
        <strain evidence="2 3">KC712</strain>
    </source>
</reference>
<dbReference type="SUPFAM" id="SSF52777">
    <property type="entry name" value="CoA-dependent acyltransferases"/>
    <property type="match status" value="2"/>
</dbReference>
<organism evidence="2 3">
    <name type="scientific">Nonomuraea diastatica</name>
    <dbReference type="NCBI Taxonomy" id="1848329"/>
    <lineage>
        <taxon>Bacteria</taxon>
        <taxon>Bacillati</taxon>
        <taxon>Actinomycetota</taxon>
        <taxon>Actinomycetes</taxon>
        <taxon>Streptosporangiales</taxon>
        <taxon>Streptosporangiaceae</taxon>
        <taxon>Nonomuraea</taxon>
    </lineage>
</organism>
<evidence type="ECO:0000313" key="2">
    <source>
        <dbReference type="EMBL" id="TDD14061.1"/>
    </source>
</evidence>
<dbReference type="InterPro" id="IPR023213">
    <property type="entry name" value="CAT-like_dom_sf"/>
</dbReference>
<dbReference type="AlphaFoldDB" id="A0A4R4W7Q1"/>
<evidence type="ECO:0000259" key="1">
    <source>
        <dbReference type="Pfam" id="PF00668"/>
    </source>
</evidence>
<evidence type="ECO:0000313" key="3">
    <source>
        <dbReference type="Proteomes" id="UP000294543"/>
    </source>
</evidence>
<feature type="domain" description="Condensation" evidence="1">
    <location>
        <begin position="28"/>
        <end position="309"/>
    </location>
</feature>
<sequence length="466" mass="50622">MTTGSLAALLAAERAVSPPRTARALWELTWGQRGIYEHFRRNGFAMSAAAVTVLWRLPQPCEPAVVQAALDHLVERHECLRTVYFDVSGAPLDPSNPAPTGRVRQQVEPADTVPAHVVTCGPDEVEDYAAHLLRMADEEFSFDPQDVSAMRVVMIATGDGVVAVAGVISHMAVDSFGVTTLAQEFDHCVRRALAGRPFDGLPPARQPRELVADETTVTAARANADTIRYFRSVLRDAPARFVSSGRSRSQLRASKVKGKSWTLQRSVDEIARRSSTAAPTVLSALLTAQLAELTGESRVLLRTLHARRHWFSGVSYVAPHSLPSLMLLDVPPRFEDLLAAARAAATTASSRADFDVCALNDLHAEKARAIGAALDGFILFNCWDMHVPAADADIPPRPTEVEVWPQAGILLDMQGEAAFWSQLEPGAIWVNFSCNEDLVGVDARTFLHHLEQFAASVADAPSSRLS</sequence>
<gene>
    <name evidence="2" type="ORF">E1294_38740</name>
</gene>
<dbReference type="OrthoDB" id="3405520at2"/>
<dbReference type="Proteomes" id="UP000294543">
    <property type="component" value="Unassembled WGS sequence"/>
</dbReference>
<dbReference type="GO" id="GO:0003824">
    <property type="term" value="F:catalytic activity"/>
    <property type="evidence" value="ECO:0007669"/>
    <property type="project" value="InterPro"/>
</dbReference>
<name>A0A4R4W7Q1_9ACTN</name>
<keyword evidence="3" id="KW-1185">Reference proteome</keyword>
<proteinExistence type="predicted"/>
<comment type="caution">
    <text evidence="2">The sequence shown here is derived from an EMBL/GenBank/DDBJ whole genome shotgun (WGS) entry which is preliminary data.</text>
</comment>
<protein>
    <recommendedName>
        <fullName evidence="1">Condensation domain-containing protein</fullName>
    </recommendedName>
</protein>
<accession>A0A4R4W7Q1</accession>
<dbReference type="Pfam" id="PF00668">
    <property type="entry name" value="Condensation"/>
    <property type="match status" value="1"/>
</dbReference>
<dbReference type="Gene3D" id="3.30.559.30">
    <property type="entry name" value="Nonribosomal peptide synthetase, condensation domain"/>
    <property type="match status" value="1"/>
</dbReference>
<dbReference type="RefSeq" id="WP_132515956.1">
    <property type="nucleotide sequence ID" value="NZ_SMKP01000157.1"/>
</dbReference>
<dbReference type="GO" id="GO:0008610">
    <property type="term" value="P:lipid biosynthetic process"/>
    <property type="evidence" value="ECO:0007669"/>
    <property type="project" value="UniProtKB-ARBA"/>
</dbReference>
<dbReference type="Gene3D" id="3.30.559.10">
    <property type="entry name" value="Chloramphenicol acetyltransferase-like domain"/>
    <property type="match status" value="1"/>
</dbReference>